<reference evidence="5 6" key="1">
    <citation type="journal article" date="2015" name="Genome Announc.">
        <title>Expanding the biotechnology potential of lactobacilli through comparative genomics of 213 strains and associated genera.</title>
        <authorList>
            <person name="Sun Z."/>
            <person name="Harris H.M."/>
            <person name="McCann A."/>
            <person name="Guo C."/>
            <person name="Argimon S."/>
            <person name="Zhang W."/>
            <person name="Yang X."/>
            <person name="Jeffery I.B."/>
            <person name="Cooney J.C."/>
            <person name="Kagawa T.F."/>
            <person name="Liu W."/>
            <person name="Song Y."/>
            <person name="Salvetti E."/>
            <person name="Wrobel A."/>
            <person name="Rasinkangas P."/>
            <person name="Parkhill J."/>
            <person name="Rea M.C."/>
            <person name="O'Sullivan O."/>
            <person name="Ritari J."/>
            <person name="Douillard F.P."/>
            <person name="Paul Ross R."/>
            <person name="Yang R."/>
            <person name="Briner A.E."/>
            <person name="Felis G.E."/>
            <person name="de Vos W.M."/>
            <person name="Barrangou R."/>
            <person name="Klaenhammer T.R."/>
            <person name="Caufield P.W."/>
            <person name="Cui Y."/>
            <person name="Zhang H."/>
            <person name="O'Toole P.W."/>
        </authorList>
    </citation>
    <scope>NUCLEOTIDE SEQUENCE [LARGE SCALE GENOMIC DNA]</scope>
    <source>
        <strain evidence="5 6">DSM 5007</strain>
    </source>
</reference>
<keyword evidence="1" id="KW-0285">Flavoprotein</keyword>
<keyword evidence="3" id="KW-0472">Membrane</keyword>
<dbReference type="Gene3D" id="3.40.50.360">
    <property type="match status" value="1"/>
</dbReference>
<keyword evidence="2" id="KW-0288">FMN</keyword>
<protein>
    <submittedName>
        <fullName evidence="5">Flavoprotein</fullName>
    </submittedName>
</protein>
<feature type="transmembrane region" description="Helical" evidence="3">
    <location>
        <begin position="223"/>
        <end position="246"/>
    </location>
</feature>
<dbReference type="InterPro" id="IPR051796">
    <property type="entry name" value="ISF_SsuE-like"/>
</dbReference>
<dbReference type="InterPro" id="IPR005025">
    <property type="entry name" value="FMN_Rdtase-like_dom"/>
</dbReference>
<evidence type="ECO:0000259" key="4">
    <source>
        <dbReference type="Pfam" id="PF03358"/>
    </source>
</evidence>
<dbReference type="EMBL" id="AZGF01000019">
    <property type="protein sequence ID" value="KRM11417.1"/>
    <property type="molecule type" value="Genomic_DNA"/>
</dbReference>
<feature type="transmembrane region" description="Helical" evidence="3">
    <location>
        <begin position="194"/>
        <end position="217"/>
    </location>
</feature>
<dbReference type="SUPFAM" id="SSF52218">
    <property type="entry name" value="Flavoproteins"/>
    <property type="match status" value="1"/>
</dbReference>
<dbReference type="PANTHER" id="PTHR43278">
    <property type="entry name" value="NAD(P)H-DEPENDENT FMN-CONTAINING OXIDOREDUCTASE YWQN-RELATED"/>
    <property type="match status" value="1"/>
</dbReference>
<dbReference type="OrthoDB" id="9805976at2"/>
<accession>A0A0R1W6Z2</accession>
<dbReference type="InterPro" id="IPR029039">
    <property type="entry name" value="Flavoprotein-like_sf"/>
</dbReference>
<feature type="domain" description="NADPH-dependent FMN reductase-like" evidence="4">
    <location>
        <begin position="1"/>
        <end position="91"/>
    </location>
</feature>
<dbReference type="GO" id="GO:0016491">
    <property type="term" value="F:oxidoreductase activity"/>
    <property type="evidence" value="ECO:0007669"/>
    <property type="project" value="InterPro"/>
</dbReference>
<name>A0A0R1W6Z2_9LACO</name>
<dbReference type="Proteomes" id="UP000051820">
    <property type="component" value="Unassembled WGS sequence"/>
</dbReference>
<evidence type="ECO:0000313" key="6">
    <source>
        <dbReference type="Proteomes" id="UP000051820"/>
    </source>
</evidence>
<proteinExistence type="predicted"/>
<keyword evidence="6" id="KW-1185">Reference proteome</keyword>
<keyword evidence="3" id="KW-0812">Transmembrane</keyword>
<sequence>MKIVALYGGQDANGMTATLVKDILDGAKDAECEFINLNDYRIVPDQPHQINPVMDELESKLAAADVWVLGTPTYFGTVAGQFKQFFDYFRHRMVKMTHKGDTLPGKYKDKHYVSVTSCFASPWDNTFTHQTDATLTMIDKAMTAAGLHKVKELVLPGTWNLHGKLPDAKRDTARALGTKLTTKKRKDDETLKRYILLFCMIAVMALATMGIQALFPILTTNFWMRYASFVIIFFVLLACILHYATFVRHTRR</sequence>
<gene>
    <name evidence="5" type="ORF">FD16_GL000716</name>
</gene>
<evidence type="ECO:0000256" key="1">
    <source>
        <dbReference type="ARBA" id="ARBA00022630"/>
    </source>
</evidence>
<organism evidence="5 6">
    <name type="scientific">Paucilactobacillus suebicus DSM 5007 = KCTC 3549</name>
    <dbReference type="NCBI Taxonomy" id="1423807"/>
    <lineage>
        <taxon>Bacteria</taxon>
        <taxon>Bacillati</taxon>
        <taxon>Bacillota</taxon>
        <taxon>Bacilli</taxon>
        <taxon>Lactobacillales</taxon>
        <taxon>Lactobacillaceae</taxon>
        <taxon>Paucilactobacillus</taxon>
    </lineage>
</organism>
<comment type="caution">
    <text evidence="5">The sequence shown here is derived from an EMBL/GenBank/DDBJ whole genome shotgun (WGS) entry which is preliminary data.</text>
</comment>
<dbReference type="PANTHER" id="PTHR43278:SF4">
    <property type="entry name" value="NAD(P)H-DEPENDENT FMN-CONTAINING OXIDOREDUCTASE YWQN-RELATED"/>
    <property type="match status" value="1"/>
</dbReference>
<evidence type="ECO:0000256" key="3">
    <source>
        <dbReference type="SAM" id="Phobius"/>
    </source>
</evidence>
<evidence type="ECO:0000313" key="5">
    <source>
        <dbReference type="EMBL" id="KRM11417.1"/>
    </source>
</evidence>
<dbReference type="eggNOG" id="COG0431">
    <property type="taxonomic scope" value="Bacteria"/>
</dbReference>
<dbReference type="AlphaFoldDB" id="A0A0R1W6Z2"/>
<keyword evidence="3" id="KW-1133">Transmembrane helix</keyword>
<dbReference type="STRING" id="1423807.FD16_GL000716"/>
<evidence type="ECO:0000256" key="2">
    <source>
        <dbReference type="ARBA" id="ARBA00022643"/>
    </source>
</evidence>
<dbReference type="Pfam" id="PF03358">
    <property type="entry name" value="FMN_red"/>
    <property type="match status" value="1"/>
</dbReference>
<dbReference type="PATRIC" id="fig|1423807.3.peg.725"/>
<dbReference type="RefSeq" id="WP_010621099.1">
    <property type="nucleotide sequence ID" value="NZ_AZGF01000019.1"/>
</dbReference>